<dbReference type="EMBL" id="VLKE01000001">
    <property type="protein sequence ID" value="TWH65341.1"/>
    <property type="molecule type" value="Genomic_DNA"/>
</dbReference>
<name>A0A562I3G7_MICOL</name>
<sequence>MWLAWWRMVRTRWANRWRISLLLSGIRLPSLPVVPPLRLRGRG</sequence>
<evidence type="ECO:0000313" key="2">
    <source>
        <dbReference type="EMBL" id="TWH65341.1"/>
    </source>
</evidence>
<dbReference type="EMBL" id="VLKE01000001">
    <property type="protein sequence ID" value="TWH65244.1"/>
    <property type="molecule type" value="Genomic_DNA"/>
</dbReference>
<keyword evidence="3" id="KW-1185">Reference proteome</keyword>
<comment type="caution">
    <text evidence="1">The sequence shown here is derived from an EMBL/GenBank/DDBJ whole genome shotgun (WGS) entry which is preliminary data.</text>
</comment>
<organism evidence="1 3">
    <name type="scientific">Micromonospora olivasterospora</name>
    <dbReference type="NCBI Taxonomy" id="1880"/>
    <lineage>
        <taxon>Bacteria</taxon>
        <taxon>Bacillati</taxon>
        <taxon>Actinomycetota</taxon>
        <taxon>Actinomycetes</taxon>
        <taxon>Micromonosporales</taxon>
        <taxon>Micromonosporaceae</taxon>
        <taxon>Micromonospora</taxon>
    </lineage>
</organism>
<protein>
    <submittedName>
        <fullName evidence="1">Uncharacterized protein</fullName>
    </submittedName>
</protein>
<dbReference type="AlphaFoldDB" id="A0A562I3G7"/>
<reference evidence="1 3" key="1">
    <citation type="submission" date="2019-07" db="EMBL/GenBank/DDBJ databases">
        <title>R&amp;d 2014.</title>
        <authorList>
            <person name="Klenk H.-P."/>
        </authorList>
    </citation>
    <scope>NUCLEOTIDE SEQUENCE [LARGE SCALE GENOMIC DNA]</scope>
    <source>
        <strain evidence="1 3">DSM 43868</strain>
    </source>
</reference>
<accession>A0A562I3G7</accession>
<evidence type="ECO:0000313" key="3">
    <source>
        <dbReference type="Proteomes" id="UP000319825"/>
    </source>
</evidence>
<gene>
    <name evidence="1" type="ORF">JD77_00179</name>
    <name evidence="2" type="ORF">JD77_00277</name>
</gene>
<dbReference type="Proteomes" id="UP000319825">
    <property type="component" value="Unassembled WGS sequence"/>
</dbReference>
<evidence type="ECO:0000313" key="1">
    <source>
        <dbReference type="EMBL" id="TWH65244.1"/>
    </source>
</evidence>
<proteinExistence type="predicted"/>